<evidence type="ECO:0000256" key="9">
    <source>
        <dbReference type="ARBA" id="ARBA00032535"/>
    </source>
</evidence>
<comment type="cofactor">
    <cofactor evidence="1">
        <name>Mg(2+)</name>
        <dbReference type="ChEBI" id="CHEBI:18420"/>
    </cofactor>
</comment>
<sequence length="410" mass="46223">MFTYLLSIYVPVLFVLALPDAWSDDDFDWNFDEDDSDFIWRVKAFDGAYDNSGIYGALNSHLPASSTSFSSRLGNALPVQADRDRTSKSYQGKFPQRGDDGFHPHFGYWQPWESTSKVSRVDPGIYTIERGRMHDTSYAIYYKGENGPISPMHDIPLFANEGNKIFNMVVEVPRWTNAKMEIATKEPLNPIKQDIKKGKLRYVANVFPHHGYIWNYGALPQTWENPSHIDESTGEKGDNDPIDVCEIGYRIAKPGDVLQVKVLGIIALVDEGETDWKVIAIDVNDPLAPQLSDIGDVELHMPGFMKATVEWFKIYKVPDGKPENQFAFNGEAKDREFAHQIILGTHVQWRDLVSGKSDKGELDIRAVTVPYAAQTLSAEEASQIITSTAEYGEPAAVDPKVDQWHYVNLK</sequence>
<evidence type="ECO:0000313" key="13">
    <source>
        <dbReference type="RefSeq" id="XP_018014691.1"/>
    </source>
</evidence>
<keyword evidence="6" id="KW-0479">Metal-binding</keyword>
<evidence type="ECO:0000256" key="1">
    <source>
        <dbReference type="ARBA" id="ARBA00001946"/>
    </source>
</evidence>
<keyword evidence="12" id="KW-1185">Reference proteome</keyword>
<keyword evidence="5" id="KW-0963">Cytoplasm</keyword>
<comment type="subcellular location">
    <subcellularLocation>
        <location evidence="2">Cytoplasm</location>
    </subcellularLocation>
</comment>
<dbReference type="GO" id="GO:0006796">
    <property type="term" value="P:phosphate-containing compound metabolic process"/>
    <property type="evidence" value="ECO:0007669"/>
    <property type="project" value="InterPro"/>
</dbReference>
<keyword evidence="11" id="KW-0732">Signal</keyword>
<evidence type="ECO:0000256" key="10">
    <source>
        <dbReference type="ARBA" id="ARBA00040300"/>
    </source>
</evidence>
<dbReference type="InterPro" id="IPR036649">
    <property type="entry name" value="Pyrophosphatase_sf"/>
</dbReference>
<dbReference type="RefSeq" id="XP_018014691.1">
    <property type="nucleotide sequence ID" value="XM_018159202.2"/>
</dbReference>
<evidence type="ECO:0000256" key="11">
    <source>
        <dbReference type="SAM" id="SignalP"/>
    </source>
</evidence>
<dbReference type="GO" id="GO:0000287">
    <property type="term" value="F:magnesium ion binding"/>
    <property type="evidence" value="ECO:0007669"/>
    <property type="project" value="InterPro"/>
</dbReference>
<proteinExistence type="inferred from homology"/>
<accession>A0A8B7NNE5</accession>
<dbReference type="KEGG" id="hazt:108671634"/>
<dbReference type="PANTHER" id="PTHR10286">
    <property type="entry name" value="INORGANIC PYROPHOSPHATASE"/>
    <property type="match status" value="1"/>
</dbReference>
<keyword evidence="8" id="KW-0460">Magnesium</keyword>
<dbReference type="GO" id="GO:0004427">
    <property type="term" value="F:inorganic diphosphate phosphatase activity"/>
    <property type="evidence" value="ECO:0007669"/>
    <property type="project" value="UniProtKB-EC"/>
</dbReference>
<evidence type="ECO:0000256" key="6">
    <source>
        <dbReference type="ARBA" id="ARBA00022723"/>
    </source>
</evidence>
<feature type="chain" id="PRO_5034554565" description="Inorganic pyrophosphatase" evidence="11">
    <location>
        <begin position="24"/>
        <end position="410"/>
    </location>
</feature>
<dbReference type="AlphaFoldDB" id="A0A8B7NNE5"/>
<comment type="similarity">
    <text evidence="3">Belongs to the PPase family.</text>
</comment>
<evidence type="ECO:0000256" key="8">
    <source>
        <dbReference type="ARBA" id="ARBA00022842"/>
    </source>
</evidence>
<dbReference type="Pfam" id="PF00719">
    <property type="entry name" value="Pyrophosphatase"/>
    <property type="match status" value="1"/>
</dbReference>
<dbReference type="FunFam" id="3.90.80.10:FF:000004">
    <property type="entry name" value="Inorganic pyrophosphatase"/>
    <property type="match status" value="1"/>
</dbReference>
<keyword evidence="7" id="KW-0378">Hydrolase</keyword>
<name>A0A8B7NNE5_HYAAZ</name>
<dbReference type="PROSITE" id="PS00387">
    <property type="entry name" value="PPASE"/>
    <property type="match status" value="1"/>
</dbReference>
<dbReference type="InterPro" id="IPR008162">
    <property type="entry name" value="Pyrophosphatase"/>
</dbReference>
<dbReference type="SUPFAM" id="SSF50324">
    <property type="entry name" value="Inorganic pyrophosphatase"/>
    <property type="match status" value="1"/>
</dbReference>
<protein>
    <recommendedName>
        <fullName evidence="10">Inorganic pyrophosphatase</fullName>
        <ecNumber evidence="4">3.6.1.1</ecNumber>
    </recommendedName>
    <alternativeName>
        <fullName evidence="9">Pyrophosphate phospho-hydrolase</fullName>
    </alternativeName>
</protein>
<evidence type="ECO:0000256" key="5">
    <source>
        <dbReference type="ARBA" id="ARBA00022490"/>
    </source>
</evidence>
<gene>
    <name evidence="13" type="primary">LOC108671634</name>
</gene>
<evidence type="ECO:0000313" key="12">
    <source>
        <dbReference type="Proteomes" id="UP000694843"/>
    </source>
</evidence>
<dbReference type="Gene3D" id="3.90.80.10">
    <property type="entry name" value="Inorganic pyrophosphatase"/>
    <property type="match status" value="1"/>
</dbReference>
<dbReference type="CTD" id="37922"/>
<feature type="signal peptide" evidence="11">
    <location>
        <begin position="1"/>
        <end position="23"/>
    </location>
</feature>
<reference evidence="13" key="1">
    <citation type="submission" date="2025-08" db="UniProtKB">
        <authorList>
            <consortium name="RefSeq"/>
        </authorList>
    </citation>
    <scope>IDENTIFICATION</scope>
    <source>
        <tissue evidence="13">Whole organism</tissue>
    </source>
</reference>
<dbReference type="OrthoDB" id="1608002at2759"/>
<evidence type="ECO:0000256" key="3">
    <source>
        <dbReference type="ARBA" id="ARBA00006220"/>
    </source>
</evidence>
<dbReference type="EC" id="3.6.1.1" evidence="4"/>
<evidence type="ECO:0000256" key="4">
    <source>
        <dbReference type="ARBA" id="ARBA00012146"/>
    </source>
</evidence>
<evidence type="ECO:0000256" key="2">
    <source>
        <dbReference type="ARBA" id="ARBA00004496"/>
    </source>
</evidence>
<evidence type="ECO:0000256" key="7">
    <source>
        <dbReference type="ARBA" id="ARBA00022801"/>
    </source>
</evidence>
<organism evidence="12 13">
    <name type="scientific">Hyalella azteca</name>
    <name type="common">Amphipod</name>
    <dbReference type="NCBI Taxonomy" id="294128"/>
    <lineage>
        <taxon>Eukaryota</taxon>
        <taxon>Metazoa</taxon>
        <taxon>Ecdysozoa</taxon>
        <taxon>Arthropoda</taxon>
        <taxon>Crustacea</taxon>
        <taxon>Multicrustacea</taxon>
        <taxon>Malacostraca</taxon>
        <taxon>Eumalacostraca</taxon>
        <taxon>Peracarida</taxon>
        <taxon>Amphipoda</taxon>
        <taxon>Senticaudata</taxon>
        <taxon>Talitrida</taxon>
        <taxon>Talitroidea</taxon>
        <taxon>Hyalellidae</taxon>
        <taxon>Hyalella</taxon>
    </lineage>
</organism>
<dbReference type="GeneID" id="108671634"/>
<dbReference type="Proteomes" id="UP000694843">
    <property type="component" value="Unplaced"/>
</dbReference>
<dbReference type="CDD" id="cd00412">
    <property type="entry name" value="pyrophosphatase"/>
    <property type="match status" value="1"/>
</dbReference>
<dbReference type="GO" id="GO:0005737">
    <property type="term" value="C:cytoplasm"/>
    <property type="evidence" value="ECO:0007669"/>
    <property type="project" value="UniProtKB-SubCell"/>
</dbReference>